<dbReference type="EMBL" id="KZ308719">
    <property type="protein sequence ID" value="KAG8233463.1"/>
    <property type="molecule type" value="Genomic_DNA"/>
</dbReference>
<dbReference type="InterPro" id="IPR036871">
    <property type="entry name" value="PX_dom_sf"/>
</dbReference>
<feature type="coiled-coil region" evidence="8">
    <location>
        <begin position="333"/>
        <end position="360"/>
    </location>
</feature>
<dbReference type="Pfam" id="PF00787">
    <property type="entry name" value="PX"/>
    <property type="match status" value="1"/>
</dbReference>
<accession>A0A8K0P5Y6</accession>
<reference evidence="10" key="2">
    <citation type="submission" date="2017-10" db="EMBL/GenBank/DDBJ databases">
        <title>Ladona fulva Genome sequencing and assembly.</title>
        <authorList>
            <person name="Murali S."/>
            <person name="Richards S."/>
            <person name="Bandaranaike D."/>
            <person name="Bellair M."/>
            <person name="Blankenburg K."/>
            <person name="Chao H."/>
            <person name="Dinh H."/>
            <person name="Doddapaneni H."/>
            <person name="Dugan-Rocha S."/>
            <person name="Elkadiri S."/>
            <person name="Gnanaolivu R."/>
            <person name="Hernandez B."/>
            <person name="Skinner E."/>
            <person name="Javaid M."/>
            <person name="Lee S."/>
            <person name="Li M."/>
            <person name="Ming W."/>
            <person name="Munidasa M."/>
            <person name="Muniz J."/>
            <person name="Nguyen L."/>
            <person name="Hughes D."/>
            <person name="Osuji N."/>
            <person name="Pu L.-L."/>
            <person name="Puazo M."/>
            <person name="Qu C."/>
            <person name="Quiroz J."/>
            <person name="Raj R."/>
            <person name="Weissenberger G."/>
            <person name="Xin Y."/>
            <person name="Zou X."/>
            <person name="Han Y."/>
            <person name="Worley K."/>
            <person name="Muzny D."/>
            <person name="Gibbs R."/>
        </authorList>
    </citation>
    <scope>NUCLEOTIDE SEQUENCE</scope>
    <source>
        <strain evidence="10">Sampled in the wild</strain>
    </source>
</reference>
<dbReference type="Gene3D" id="1.20.1270.60">
    <property type="entry name" value="Arfaptin homology (AH) domain/BAR domain"/>
    <property type="match status" value="1"/>
</dbReference>
<keyword evidence="11" id="KW-1185">Reference proteome</keyword>
<evidence type="ECO:0000256" key="4">
    <source>
        <dbReference type="ARBA" id="ARBA00022448"/>
    </source>
</evidence>
<dbReference type="CDD" id="cd06860">
    <property type="entry name" value="PX_SNX7_30_like"/>
    <property type="match status" value="1"/>
</dbReference>
<sequence length="474" mass="53018">MADLGETAVLEVSAEVKHPPLLNQNSVDNDTISHWSNSVEGSVVASPSIESFSTLPDHEGSDFGLDTRDLQVRVDNPQKHLSTLETFITFRITTRTSRAEYEETEYVVRRRYNDFVWLRQKLVEDFPTHLIPPLPEKHTLLGQLDRYSRDFVFARMALLHRFLNRVADHPVLSCHHSVRSFLTAKPSEFSIIRKSKRQDGTGGGFLGRFSDSIHNLANVYLARDRAPPEFERVSEYVAGLGDKLANVDKVGARIHKERLEHLNGLQQLHPILSLWSASEADPDTTHGDAGTKVSGLGSALSAVAIAVEKCAKSERTATAAHPTLAVREALARRDAVQASYEALVDELKRKRTERALLQQQTGDIGDLGETQGGCAPPGRVGTPFQLGSGLWKSAGEAREEKLKKLSTTIPELAQQVEDYQDKMECANENLRADLERWHLEKKDDLKQIFIGLARQQMQLYQEVIPSRLLTQGYD</sequence>
<dbReference type="PANTHER" id="PTHR45949">
    <property type="entry name" value="SORTING NEXIN-4"/>
    <property type="match status" value="1"/>
</dbReference>
<evidence type="ECO:0000259" key="9">
    <source>
        <dbReference type="PROSITE" id="PS50195"/>
    </source>
</evidence>
<dbReference type="GO" id="GO:0034727">
    <property type="term" value="P:piecemeal microautophagy of the nucleus"/>
    <property type="evidence" value="ECO:0007669"/>
    <property type="project" value="TreeGrafter"/>
</dbReference>
<keyword evidence="8" id="KW-0175">Coiled coil</keyword>
<comment type="subcellular location">
    <subcellularLocation>
        <location evidence="2">Cytoplasm</location>
    </subcellularLocation>
    <subcellularLocation>
        <location evidence="1">Endomembrane system</location>
        <topology evidence="1">Peripheral membrane protein</topology>
    </subcellularLocation>
</comment>
<feature type="domain" description="PX" evidence="9">
    <location>
        <begin position="68"/>
        <end position="189"/>
    </location>
</feature>
<dbReference type="AlphaFoldDB" id="A0A8K0P5Y6"/>
<dbReference type="GO" id="GO:0005769">
    <property type="term" value="C:early endosome"/>
    <property type="evidence" value="ECO:0007669"/>
    <property type="project" value="TreeGrafter"/>
</dbReference>
<evidence type="ECO:0000256" key="1">
    <source>
        <dbReference type="ARBA" id="ARBA00004184"/>
    </source>
</evidence>
<dbReference type="InterPro" id="IPR027267">
    <property type="entry name" value="AH/BAR_dom_sf"/>
</dbReference>
<keyword evidence="5" id="KW-0963">Cytoplasm</keyword>
<dbReference type="Proteomes" id="UP000792457">
    <property type="component" value="Unassembled WGS sequence"/>
</dbReference>
<evidence type="ECO:0000256" key="7">
    <source>
        <dbReference type="ARBA" id="ARBA00023136"/>
    </source>
</evidence>
<dbReference type="GO" id="GO:0061709">
    <property type="term" value="P:reticulophagy"/>
    <property type="evidence" value="ECO:0007669"/>
    <property type="project" value="TreeGrafter"/>
</dbReference>
<dbReference type="GO" id="GO:0000407">
    <property type="term" value="C:phagophore assembly site"/>
    <property type="evidence" value="ECO:0007669"/>
    <property type="project" value="TreeGrafter"/>
</dbReference>
<keyword evidence="6" id="KW-0446">Lipid-binding</keyword>
<evidence type="ECO:0000256" key="6">
    <source>
        <dbReference type="ARBA" id="ARBA00023121"/>
    </source>
</evidence>
<evidence type="ECO:0000256" key="5">
    <source>
        <dbReference type="ARBA" id="ARBA00022490"/>
    </source>
</evidence>
<comment type="caution">
    <text evidence="10">The sequence shown here is derived from an EMBL/GenBank/DDBJ whole genome shotgun (WGS) entry which is preliminary data.</text>
</comment>
<keyword evidence="7" id="KW-0472">Membrane</keyword>
<organism evidence="10 11">
    <name type="scientific">Ladona fulva</name>
    <name type="common">Scarce chaser dragonfly</name>
    <name type="synonym">Libellula fulva</name>
    <dbReference type="NCBI Taxonomy" id="123851"/>
    <lineage>
        <taxon>Eukaryota</taxon>
        <taxon>Metazoa</taxon>
        <taxon>Ecdysozoa</taxon>
        <taxon>Arthropoda</taxon>
        <taxon>Hexapoda</taxon>
        <taxon>Insecta</taxon>
        <taxon>Pterygota</taxon>
        <taxon>Palaeoptera</taxon>
        <taxon>Odonata</taxon>
        <taxon>Epiprocta</taxon>
        <taxon>Anisoptera</taxon>
        <taxon>Libelluloidea</taxon>
        <taxon>Libellulidae</taxon>
        <taxon>Ladona</taxon>
    </lineage>
</organism>
<dbReference type="GO" id="GO:0035091">
    <property type="term" value="F:phosphatidylinositol binding"/>
    <property type="evidence" value="ECO:0007669"/>
    <property type="project" value="InterPro"/>
</dbReference>
<evidence type="ECO:0000313" key="11">
    <source>
        <dbReference type="Proteomes" id="UP000792457"/>
    </source>
</evidence>
<evidence type="ECO:0000256" key="3">
    <source>
        <dbReference type="ARBA" id="ARBA00010883"/>
    </source>
</evidence>
<dbReference type="SUPFAM" id="SSF64268">
    <property type="entry name" value="PX domain"/>
    <property type="match status" value="1"/>
</dbReference>
<dbReference type="Gene3D" id="3.30.1520.10">
    <property type="entry name" value="Phox-like domain"/>
    <property type="match status" value="1"/>
</dbReference>
<name>A0A8K0P5Y6_LADFU</name>
<dbReference type="SMART" id="SM00312">
    <property type="entry name" value="PX"/>
    <property type="match status" value="1"/>
</dbReference>
<keyword evidence="4" id="KW-0813">Transport</keyword>
<dbReference type="InterPro" id="IPR001683">
    <property type="entry name" value="PX_dom"/>
</dbReference>
<gene>
    <name evidence="10" type="ORF">J437_LFUL013750</name>
</gene>
<dbReference type="OrthoDB" id="205639at2759"/>
<evidence type="ECO:0000256" key="8">
    <source>
        <dbReference type="SAM" id="Coils"/>
    </source>
</evidence>
<dbReference type="GO" id="GO:0000422">
    <property type="term" value="P:autophagy of mitochondrion"/>
    <property type="evidence" value="ECO:0007669"/>
    <property type="project" value="TreeGrafter"/>
</dbReference>
<protein>
    <recommendedName>
        <fullName evidence="9">PX domain-containing protein</fullName>
    </recommendedName>
</protein>
<proteinExistence type="inferred from homology"/>
<evidence type="ECO:0000256" key="2">
    <source>
        <dbReference type="ARBA" id="ARBA00004496"/>
    </source>
</evidence>
<feature type="coiled-coil region" evidence="8">
    <location>
        <begin position="402"/>
        <end position="436"/>
    </location>
</feature>
<dbReference type="PROSITE" id="PS50195">
    <property type="entry name" value="PX"/>
    <property type="match status" value="1"/>
</dbReference>
<dbReference type="PANTHER" id="PTHR45949:SF2">
    <property type="entry name" value="SORTING NEXIN-4"/>
    <property type="match status" value="1"/>
</dbReference>
<evidence type="ECO:0000313" key="10">
    <source>
        <dbReference type="EMBL" id="KAG8233463.1"/>
    </source>
</evidence>
<dbReference type="GO" id="GO:0032456">
    <property type="term" value="P:endocytic recycling"/>
    <property type="evidence" value="ECO:0007669"/>
    <property type="project" value="TreeGrafter"/>
</dbReference>
<dbReference type="GO" id="GO:0015031">
    <property type="term" value="P:protein transport"/>
    <property type="evidence" value="ECO:0007669"/>
    <property type="project" value="TreeGrafter"/>
</dbReference>
<reference evidence="10" key="1">
    <citation type="submission" date="2013-04" db="EMBL/GenBank/DDBJ databases">
        <authorList>
            <person name="Qu J."/>
            <person name="Murali S.C."/>
            <person name="Bandaranaike D."/>
            <person name="Bellair M."/>
            <person name="Blankenburg K."/>
            <person name="Chao H."/>
            <person name="Dinh H."/>
            <person name="Doddapaneni H."/>
            <person name="Downs B."/>
            <person name="Dugan-Rocha S."/>
            <person name="Elkadiri S."/>
            <person name="Gnanaolivu R.D."/>
            <person name="Hernandez B."/>
            <person name="Javaid M."/>
            <person name="Jayaseelan J.C."/>
            <person name="Lee S."/>
            <person name="Li M."/>
            <person name="Ming W."/>
            <person name="Munidasa M."/>
            <person name="Muniz J."/>
            <person name="Nguyen L."/>
            <person name="Ongeri F."/>
            <person name="Osuji N."/>
            <person name="Pu L.-L."/>
            <person name="Puazo M."/>
            <person name="Qu C."/>
            <person name="Quiroz J."/>
            <person name="Raj R."/>
            <person name="Weissenberger G."/>
            <person name="Xin Y."/>
            <person name="Zou X."/>
            <person name="Han Y."/>
            <person name="Richards S."/>
            <person name="Worley K."/>
            <person name="Muzny D."/>
            <person name="Gibbs R."/>
        </authorList>
    </citation>
    <scope>NUCLEOTIDE SEQUENCE</scope>
    <source>
        <strain evidence="10">Sampled in the wild</strain>
    </source>
</reference>
<comment type="similarity">
    <text evidence="3">Belongs to the sorting nexin family.</text>
</comment>